<accession>A0ACC2XV91</accession>
<proteinExistence type="predicted"/>
<evidence type="ECO:0000313" key="2">
    <source>
        <dbReference type="Proteomes" id="UP001234202"/>
    </source>
</evidence>
<protein>
    <submittedName>
        <fullName evidence="1">Uncharacterized protein</fullName>
    </submittedName>
</protein>
<keyword evidence="2" id="KW-1185">Reference proteome</keyword>
<organism evidence="1 2">
    <name type="scientific">Naganishia onofrii</name>
    <dbReference type="NCBI Taxonomy" id="1851511"/>
    <lineage>
        <taxon>Eukaryota</taxon>
        <taxon>Fungi</taxon>
        <taxon>Dikarya</taxon>
        <taxon>Basidiomycota</taxon>
        <taxon>Agaricomycotina</taxon>
        <taxon>Tremellomycetes</taxon>
        <taxon>Filobasidiales</taxon>
        <taxon>Filobasidiaceae</taxon>
        <taxon>Naganishia</taxon>
    </lineage>
</organism>
<gene>
    <name evidence="1" type="ORF">QFC24_000929</name>
</gene>
<name>A0ACC2XV91_9TREE</name>
<dbReference type="EMBL" id="JASBWV010000002">
    <property type="protein sequence ID" value="KAJ9127520.1"/>
    <property type="molecule type" value="Genomic_DNA"/>
</dbReference>
<comment type="caution">
    <text evidence="1">The sequence shown here is derived from an EMBL/GenBank/DDBJ whole genome shotgun (WGS) entry which is preliminary data.</text>
</comment>
<reference evidence="1" key="1">
    <citation type="submission" date="2023-04" db="EMBL/GenBank/DDBJ databases">
        <title>Draft Genome sequencing of Naganishia species isolated from polar environments using Oxford Nanopore Technology.</title>
        <authorList>
            <person name="Leo P."/>
            <person name="Venkateswaran K."/>
        </authorList>
    </citation>
    <scope>NUCLEOTIDE SEQUENCE</scope>
    <source>
        <strain evidence="1">DBVPG 5303</strain>
    </source>
</reference>
<dbReference type="Proteomes" id="UP001234202">
    <property type="component" value="Unassembled WGS sequence"/>
</dbReference>
<sequence length="625" mass="66517">MSKFLANLQEKAHASGLYKPANAAHPTGDTQGHSHVTPSTGGRNKNSPTVANLTHQLRQFQQQHLNPLASASTKSVQLAITAQKGIALDHDTLSRDLTLLAKEQEGWLKSMAIQPTPVPGGAVVADNASVISETTSAAAAIYDAPPTQTLYGLTHQLSSLHKLLSTKLLDARTPLKDLRNLQTDIEDREARLREASKKHTKASSTTVAVDMEEQMERLQAEIKELSYGLKGKREDAAKLGQRKVWEGYEEFAKGLLVLSHAAHELIDLMPESTTVTEKVPVGLQQERVRAVEEGVRRSLGGLDGGWSIKIDDVALSRQRSSSPRPLRTRSSSINRGTPSPASSGRFIPPAIPQHVVEIEQMPVQADVIAAYPSSHLNNDPAPIPSTSPLGSPGGTYMSGAAGLTAPKPKIHRHHSSFDRPIDDTPIIVPGADTRALSGSAVESESPAYHDSPMDTSAGVSAQHPTIAETGIPISSADPGPAKGQLERREPPQKTDDIVKLGSFGGADVPRPNVNASSDSGERQDYMPGGYGGYAQQAQADTSMAPPAYPASQGMDESPSAPAHPVYAPPPAHTGQILPPPQHPATLGTHGHAQNPFEDPSAASLQGMSPRDQAAYQLQQKGYHPE</sequence>
<evidence type="ECO:0000313" key="1">
    <source>
        <dbReference type="EMBL" id="KAJ9127520.1"/>
    </source>
</evidence>